<evidence type="ECO:0000313" key="5">
    <source>
        <dbReference type="EMBL" id="WIX77498.1"/>
    </source>
</evidence>
<accession>A0A9Y2MU50</accession>
<gene>
    <name evidence="5" type="ORF">QRX50_39830</name>
</gene>
<dbReference type="Pfam" id="PF00501">
    <property type="entry name" value="AMP-binding"/>
    <property type="match status" value="1"/>
</dbReference>
<keyword evidence="2" id="KW-0436">Ligase</keyword>
<dbReference type="Pfam" id="PF13193">
    <property type="entry name" value="AMP-binding_C"/>
    <property type="match status" value="1"/>
</dbReference>
<dbReference type="InterPro" id="IPR042099">
    <property type="entry name" value="ANL_N_sf"/>
</dbReference>
<proteinExistence type="inferred from homology"/>
<dbReference type="GO" id="GO:0006631">
    <property type="term" value="P:fatty acid metabolic process"/>
    <property type="evidence" value="ECO:0007669"/>
    <property type="project" value="TreeGrafter"/>
</dbReference>
<dbReference type="SUPFAM" id="SSF56801">
    <property type="entry name" value="Acetyl-CoA synthetase-like"/>
    <property type="match status" value="1"/>
</dbReference>
<evidence type="ECO:0000313" key="6">
    <source>
        <dbReference type="Proteomes" id="UP001236014"/>
    </source>
</evidence>
<evidence type="ECO:0000256" key="1">
    <source>
        <dbReference type="ARBA" id="ARBA00006432"/>
    </source>
</evidence>
<evidence type="ECO:0000259" key="3">
    <source>
        <dbReference type="Pfam" id="PF00501"/>
    </source>
</evidence>
<dbReference type="Gene3D" id="3.40.50.12780">
    <property type="entry name" value="N-terminal domain of ligase-like"/>
    <property type="match status" value="1"/>
</dbReference>
<dbReference type="PANTHER" id="PTHR43201:SF5">
    <property type="entry name" value="MEDIUM-CHAIN ACYL-COA LIGASE ACSF2, MITOCHONDRIAL"/>
    <property type="match status" value="1"/>
</dbReference>
<evidence type="ECO:0000256" key="2">
    <source>
        <dbReference type="ARBA" id="ARBA00022598"/>
    </source>
</evidence>
<dbReference type="Gene3D" id="3.30.300.30">
    <property type="match status" value="1"/>
</dbReference>
<dbReference type="AlphaFoldDB" id="A0A9Y2MU50"/>
<sequence length="501" mass="53697">MFAATLKQRCETSGDAPFLLQDDKVISWAGLLDVVTRTATLLQSNGVRAGDRVLLACGNTPTFPYLWFALRWLGATCVPLHNQATGAHIRQVVADAGIEFAVGDTASIARLVADAGFDPGHTLGFATAGELEHAVAGLAPHPMHEAELDAESSLLYTSGTTGPPKGAVLSDGAFLAGGRELADAIGIRADDRIMVALPLFHTNPQVYAVMTAIATGCSLALLEKFEPAKFLEQAIRYEATGFTYVGTMLAMLVRKLPEHIPPHKLRFCTGGGAPVGLWTTIEDHVGVEVHELYGMTETGGWVTANRSGQRRRGTCGTVRPDMDLAILDANDVPVAPGEPGQICVRPRAASVLFDGYHGKAELTLQKVRNLWFHTGDMGAVDDEGYLVFHGRADDMIRRAGENVRPADVEAAIAEHPAVDEVAVVGVPDEVVGQEVRAVVVPRGEFDPLALPAFLDGKLPKFAWPRYISVRPALPKTATQKVRSALLRTHESDDVDLRGARS</sequence>
<dbReference type="InterPro" id="IPR045851">
    <property type="entry name" value="AMP-bd_C_sf"/>
</dbReference>
<dbReference type="EMBL" id="CP127294">
    <property type="protein sequence ID" value="WIX77498.1"/>
    <property type="molecule type" value="Genomic_DNA"/>
</dbReference>
<dbReference type="InterPro" id="IPR000873">
    <property type="entry name" value="AMP-dep_synth/lig_dom"/>
</dbReference>
<comment type="similarity">
    <text evidence="1">Belongs to the ATP-dependent AMP-binding enzyme family.</text>
</comment>
<feature type="domain" description="AMP-binding enzyme C-terminal" evidence="4">
    <location>
        <begin position="408"/>
        <end position="480"/>
    </location>
</feature>
<reference evidence="5 6" key="1">
    <citation type="submission" date="2023-06" db="EMBL/GenBank/DDBJ databases">
        <authorList>
            <person name="Oyuntsetseg B."/>
            <person name="Kim S.B."/>
        </authorList>
    </citation>
    <scope>NUCLEOTIDE SEQUENCE [LARGE SCALE GENOMIC DNA]</scope>
    <source>
        <strain evidence="5 6">2-15</strain>
    </source>
</reference>
<protein>
    <submittedName>
        <fullName evidence="5">AMP-binding protein</fullName>
    </submittedName>
</protein>
<organism evidence="5 6">
    <name type="scientific">Amycolatopsis carbonis</name>
    <dbReference type="NCBI Taxonomy" id="715471"/>
    <lineage>
        <taxon>Bacteria</taxon>
        <taxon>Bacillati</taxon>
        <taxon>Actinomycetota</taxon>
        <taxon>Actinomycetes</taxon>
        <taxon>Pseudonocardiales</taxon>
        <taxon>Pseudonocardiaceae</taxon>
        <taxon>Amycolatopsis</taxon>
    </lineage>
</organism>
<name>A0A9Y2MU50_9PSEU</name>
<dbReference type="GO" id="GO:0031956">
    <property type="term" value="F:medium-chain fatty acid-CoA ligase activity"/>
    <property type="evidence" value="ECO:0007669"/>
    <property type="project" value="TreeGrafter"/>
</dbReference>
<feature type="domain" description="AMP-dependent synthetase/ligase" evidence="3">
    <location>
        <begin position="7"/>
        <end position="347"/>
    </location>
</feature>
<dbReference type="InterPro" id="IPR025110">
    <property type="entry name" value="AMP-bd_C"/>
</dbReference>
<evidence type="ECO:0000259" key="4">
    <source>
        <dbReference type="Pfam" id="PF13193"/>
    </source>
</evidence>
<dbReference type="PANTHER" id="PTHR43201">
    <property type="entry name" value="ACYL-COA SYNTHETASE"/>
    <property type="match status" value="1"/>
</dbReference>
<dbReference type="PROSITE" id="PS00455">
    <property type="entry name" value="AMP_BINDING"/>
    <property type="match status" value="1"/>
</dbReference>
<dbReference type="InterPro" id="IPR020845">
    <property type="entry name" value="AMP-binding_CS"/>
</dbReference>
<keyword evidence="6" id="KW-1185">Reference proteome</keyword>
<dbReference type="KEGG" id="acab:QRX50_39830"/>
<dbReference type="RefSeq" id="WP_285968239.1">
    <property type="nucleotide sequence ID" value="NZ_CP127294.1"/>
</dbReference>
<dbReference type="Proteomes" id="UP001236014">
    <property type="component" value="Chromosome"/>
</dbReference>